<feature type="non-terminal residue" evidence="1">
    <location>
        <position position="313"/>
    </location>
</feature>
<protein>
    <recommendedName>
        <fullName evidence="3">Sulfotransferase</fullName>
    </recommendedName>
</protein>
<evidence type="ECO:0000313" key="2">
    <source>
        <dbReference type="Proteomes" id="UP000189670"/>
    </source>
</evidence>
<dbReference type="SUPFAM" id="SSF52540">
    <property type="entry name" value="P-loop containing nucleoside triphosphate hydrolases"/>
    <property type="match status" value="1"/>
</dbReference>
<name>A0A1V1PD61_9BACT</name>
<evidence type="ECO:0008006" key="3">
    <source>
        <dbReference type="Google" id="ProtNLM"/>
    </source>
</evidence>
<evidence type="ECO:0000313" key="1">
    <source>
        <dbReference type="EMBL" id="ETR72859.1"/>
    </source>
</evidence>
<organism evidence="1 2">
    <name type="scientific">Candidatus Magnetoglobus multicellularis str. Araruama</name>
    <dbReference type="NCBI Taxonomy" id="890399"/>
    <lineage>
        <taxon>Bacteria</taxon>
        <taxon>Pseudomonadati</taxon>
        <taxon>Thermodesulfobacteriota</taxon>
        <taxon>Desulfobacteria</taxon>
        <taxon>Desulfobacterales</taxon>
        <taxon>Desulfobacteraceae</taxon>
        <taxon>Candidatus Magnetoglobus</taxon>
    </lineage>
</organism>
<gene>
    <name evidence="1" type="ORF">OMM_07293</name>
</gene>
<dbReference type="Gene3D" id="3.40.50.300">
    <property type="entry name" value="P-loop containing nucleotide triphosphate hydrolases"/>
    <property type="match status" value="1"/>
</dbReference>
<proteinExistence type="predicted"/>
<reference evidence="2" key="1">
    <citation type="submission" date="2012-11" db="EMBL/GenBank/DDBJ databases">
        <authorList>
            <person name="Lucero-Rivera Y.E."/>
            <person name="Tovar-Ramirez D."/>
        </authorList>
    </citation>
    <scope>NUCLEOTIDE SEQUENCE [LARGE SCALE GENOMIC DNA]</scope>
    <source>
        <strain evidence="2">Araruama</strain>
    </source>
</reference>
<sequence>MDLFFLDDIFFKDYKNIEIKEPLFILGVPRSGTTLLQRVISNDTDRFTTFMLWELLFAPAIIERKLILALGKLDHLMGAPFYRLLNWLDNVAFKGLDDIHLASLTVPEEDYFALLPICACFLLIHVFPFDDELWHLAYFDDKMPEKDKDRIMKFYSASLKRHLYIKGADKRILSKNPSFTPMIQTLNKTFPDCKIIGCVRNPLQVIPSLVSSMMTGVELFDNDPKAYEFRDQLMNMLVYFYTHLHEILPGLPSDRHDFVTMEYLKENVQQTVEDLYHRFGFDISPAFHDYLTKETHQAQKYKSQHRYSLDQFD</sequence>
<dbReference type="InterPro" id="IPR027417">
    <property type="entry name" value="P-loop_NTPase"/>
</dbReference>
<dbReference type="AlphaFoldDB" id="A0A1V1PD61"/>
<dbReference type="InterPro" id="IPR052736">
    <property type="entry name" value="Stf3_sulfotransferase"/>
</dbReference>
<comment type="caution">
    <text evidence="1">The sequence shown here is derived from an EMBL/GenBank/DDBJ whole genome shotgun (WGS) entry which is preliminary data.</text>
</comment>
<dbReference type="Pfam" id="PF13469">
    <property type="entry name" value="Sulfotransfer_3"/>
    <property type="match status" value="1"/>
</dbReference>
<dbReference type="PANTHER" id="PTHR36451">
    <property type="entry name" value="PAPS-DEPENDENT SULFOTRANSFERASE STF3"/>
    <property type="match status" value="1"/>
</dbReference>
<dbReference type="EMBL" id="ATBP01000105">
    <property type="protein sequence ID" value="ETR72859.1"/>
    <property type="molecule type" value="Genomic_DNA"/>
</dbReference>
<accession>A0A1V1PD61</accession>
<dbReference type="PANTHER" id="PTHR36451:SF1">
    <property type="entry name" value="OMEGA-HYDROXY-BETA-DIHYDROMENAQUINONE-9 SULFOTRANSFERASE STF3"/>
    <property type="match status" value="1"/>
</dbReference>
<dbReference type="Proteomes" id="UP000189670">
    <property type="component" value="Unassembled WGS sequence"/>
</dbReference>